<gene>
    <name evidence="2" type="ORF">CYLTODRAFT_420104</name>
</gene>
<feature type="region of interest" description="Disordered" evidence="1">
    <location>
        <begin position="570"/>
        <end position="608"/>
    </location>
</feature>
<protein>
    <submittedName>
        <fullName evidence="2">Uncharacterized protein</fullName>
    </submittedName>
</protein>
<name>A0A0D7BIS6_9AGAR</name>
<dbReference type="AlphaFoldDB" id="A0A0D7BIS6"/>
<sequence length="964" mass="110120">MRPPVPLNRRGQVPRASVTIHLGYIWVRMNGFPASHLPTRSEVALYHDKSKPEIPLPITADNHHLDPIESLSIPKAYKLGEFYKPWSPSFRGESASRFWFAHVRSHEISCDSRDDGMLVFPVNLRQAMQTDINRAVDILRELRLHASFPMKAPLPQPPADKLIKSKFKCQDDMLEVYSRLMEFVLNTFGVLRWWTEVLRRLDYPVANILNHETKLYVQSLHISDLPLRGAWIDLLDCISHFDWSLAARAQLPFAYAFNKRTNEDERFIRQHPIFLAELERRLVDSGQGRDRHWIYTFDQPQQFHKDVLQALGRYDTFGNAIIPVDKLADSEMNVFSKRDANTEVVASIRFSDSWKWSRIYTDVEWENYRKYFYSEVSKTFKNGSTTISAVVDLTRPLSHRLQREERTLDAMACFFGSWDHTSAGFDEKTYSRMFVDQVFDCAPATSLSRPGDSDLRPYYPPSKVDYVTCYMFSNHEMDIMRDARDLALNNPSNGVVSLPLPFQGSAYEELARSFADLDRRTNFPTLAVGPSREYLQQPGQATRPEEPTAVVKESVRSRFILQSMGARIFNKRKAEPTPAKQRLTGTAPPTSETPAEKRARISSSATQEFPAEETFVEAPARMEGPDIAARLRAFDAAYFGNVHKMELPKLRFNHLFRLSSLRTTLEGEIILKMYAAWGQNESPPTVWDIFRAGLERGVYIGFAADMELATTLFIEKLTPDELLEHQGVCRSDWSPGRMFTSTSGRALTSDYEAARAIIRNHPHAPALCLRGGIVSFVMLRYFPELFQHAVHGLTSQAGIFNLGGSNALESPRFKKFWDEPSDALIHLLLGYREADHQGSKNSACSIFPLPGWGQPMGRSAQPYWVESFWEKSFIEGISYWADLLDKGEGVALTRSQWVGIFRNKTRRSTFPLKPLQDEMTALVNDKDFGGSWHMRMIENIEADVEAAAERQILVREDGTASDVF</sequence>
<feature type="compositionally biased region" description="Polar residues" evidence="1">
    <location>
        <begin position="583"/>
        <end position="593"/>
    </location>
</feature>
<reference evidence="2 3" key="1">
    <citation type="journal article" date="2015" name="Fungal Genet. Biol.">
        <title>Evolution of novel wood decay mechanisms in Agaricales revealed by the genome sequences of Fistulina hepatica and Cylindrobasidium torrendii.</title>
        <authorList>
            <person name="Floudas D."/>
            <person name="Held B.W."/>
            <person name="Riley R."/>
            <person name="Nagy L.G."/>
            <person name="Koehler G."/>
            <person name="Ransdell A.S."/>
            <person name="Younus H."/>
            <person name="Chow J."/>
            <person name="Chiniquy J."/>
            <person name="Lipzen A."/>
            <person name="Tritt A."/>
            <person name="Sun H."/>
            <person name="Haridas S."/>
            <person name="LaButti K."/>
            <person name="Ohm R.A."/>
            <person name="Kues U."/>
            <person name="Blanchette R.A."/>
            <person name="Grigoriev I.V."/>
            <person name="Minto R.E."/>
            <person name="Hibbett D.S."/>
        </authorList>
    </citation>
    <scope>NUCLEOTIDE SEQUENCE [LARGE SCALE GENOMIC DNA]</scope>
    <source>
        <strain evidence="2 3">FP15055 ss-10</strain>
    </source>
</reference>
<dbReference type="Proteomes" id="UP000054007">
    <property type="component" value="Unassembled WGS sequence"/>
</dbReference>
<dbReference type="EMBL" id="KN880473">
    <property type="protein sequence ID" value="KIY70135.1"/>
    <property type="molecule type" value="Genomic_DNA"/>
</dbReference>
<keyword evidence="3" id="KW-1185">Reference proteome</keyword>
<proteinExistence type="predicted"/>
<accession>A0A0D7BIS6</accession>
<organism evidence="2 3">
    <name type="scientific">Cylindrobasidium torrendii FP15055 ss-10</name>
    <dbReference type="NCBI Taxonomy" id="1314674"/>
    <lineage>
        <taxon>Eukaryota</taxon>
        <taxon>Fungi</taxon>
        <taxon>Dikarya</taxon>
        <taxon>Basidiomycota</taxon>
        <taxon>Agaricomycotina</taxon>
        <taxon>Agaricomycetes</taxon>
        <taxon>Agaricomycetidae</taxon>
        <taxon>Agaricales</taxon>
        <taxon>Marasmiineae</taxon>
        <taxon>Physalacriaceae</taxon>
        <taxon>Cylindrobasidium</taxon>
    </lineage>
</organism>
<evidence type="ECO:0000313" key="3">
    <source>
        <dbReference type="Proteomes" id="UP000054007"/>
    </source>
</evidence>
<evidence type="ECO:0000313" key="2">
    <source>
        <dbReference type="EMBL" id="KIY70135.1"/>
    </source>
</evidence>
<evidence type="ECO:0000256" key="1">
    <source>
        <dbReference type="SAM" id="MobiDB-lite"/>
    </source>
</evidence>